<comment type="similarity">
    <text evidence="1">Belongs to the glycosyl hydrolase 16 family.</text>
</comment>
<dbReference type="Gene3D" id="2.60.120.200">
    <property type="match status" value="1"/>
</dbReference>
<dbReference type="RefSeq" id="WP_162502315.1">
    <property type="nucleotide sequence ID" value="NZ_AP019735.1"/>
</dbReference>
<name>A0A4Y1WY77_9BACT</name>
<accession>A0A4Y1WY77</accession>
<dbReference type="InterPro" id="IPR000757">
    <property type="entry name" value="Beta-glucanase-like"/>
</dbReference>
<dbReference type="Proteomes" id="UP000318946">
    <property type="component" value="Chromosome"/>
</dbReference>
<evidence type="ECO:0000313" key="4">
    <source>
        <dbReference type="EMBL" id="BBL05229.1"/>
    </source>
</evidence>
<dbReference type="PANTHER" id="PTHR10963:SF55">
    <property type="entry name" value="GLYCOSIDE HYDROLASE FAMILY 16 PROTEIN"/>
    <property type="match status" value="1"/>
</dbReference>
<dbReference type="GeneID" id="78343254"/>
<reference evidence="5" key="1">
    <citation type="submission" date="2019-06" db="EMBL/GenBank/DDBJ databases">
        <title>Alistipes onderdonkii subsp. vulgaris subsp. nov., Alistipes dispar sp. nov. and Alistipes communis sp. nov., isolated from human faeces, and creation of Alistipes onderdonkii subsp. onderdonkii subsp. nov.</title>
        <authorList>
            <person name="Sakamoto M."/>
            <person name="Ikeyama N."/>
            <person name="Ogata Y."/>
            <person name="Suda W."/>
            <person name="Iino T."/>
            <person name="Hattori M."/>
            <person name="Ohkuma M."/>
        </authorList>
    </citation>
    <scope>NUCLEOTIDE SEQUENCE [LARGE SCALE GENOMIC DNA]</scope>
    <source>
        <strain evidence="5">5CBH24</strain>
    </source>
</reference>
<protein>
    <submittedName>
        <fullName evidence="4">Beta-glucanase</fullName>
    </submittedName>
</protein>
<evidence type="ECO:0000256" key="1">
    <source>
        <dbReference type="ARBA" id="ARBA00006865"/>
    </source>
</evidence>
<dbReference type="EMBL" id="AP019735">
    <property type="protein sequence ID" value="BBL05229.1"/>
    <property type="molecule type" value="Genomic_DNA"/>
</dbReference>
<feature type="signal peptide" evidence="2">
    <location>
        <begin position="1"/>
        <end position="18"/>
    </location>
</feature>
<dbReference type="InterPro" id="IPR032511">
    <property type="entry name" value="DUF4971"/>
</dbReference>
<keyword evidence="2" id="KW-0732">Signal</keyword>
<dbReference type="AlphaFoldDB" id="A0A4Y1WY77"/>
<dbReference type="PANTHER" id="PTHR10963">
    <property type="entry name" value="GLYCOSYL HYDROLASE-RELATED"/>
    <property type="match status" value="1"/>
</dbReference>
<dbReference type="InterPro" id="IPR013320">
    <property type="entry name" value="ConA-like_dom_sf"/>
</dbReference>
<dbReference type="InterPro" id="IPR050546">
    <property type="entry name" value="Glycosyl_Hydrlase_16"/>
</dbReference>
<dbReference type="GO" id="GO:0005975">
    <property type="term" value="P:carbohydrate metabolic process"/>
    <property type="evidence" value="ECO:0007669"/>
    <property type="project" value="InterPro"/>
</dbReference>
<sequence length="359" mass="40187">MNMKINALLLGALSVLTAACSSDSPGEPADDALLKSFVLTIGELNYHADIDPDDHTARIGEIQYGGQISGVDYRLAEGATIAPDPKSLVGEWPESQEFAVSKEGRSENYTVYLSAYVAKWPEAENEIIFYDDFDQADGLDYDSWSHVPYGTAAWQIYMSGSPDQAYVKDGKLILTIEKKDGKVVSGGIKTQGKKWFNNCRIEVCARFVEDAGSIGQAIWLMPEPAYQIYPGWPHGGEIDIMEHSYLNDYVQQTLHSHYIDIHQETPSGKAAYAGYNKGTFNVYSADLTDEEIVFYTNDKETMRYANQHFPNESELMQWPFRGQYYLILSIGAAGRSEVQDADIPSFMEIDWVRVTRLGN</sequence>
<organism evidence="4 5">
    <name type="scientific">Alistipes communis</name>
    <dbReference type="NCBI Taxonomy" id="2585118"/>
    <lineage>
        <taxon>Bacteria</taxon>
        <taxon>Pseudomonadati</taxon>
        <taxon>Bacteroidota</taxon>
        <taxon>Bacteroidia</taxon>
        <taxon>Bacteroidales</taxon>
        <taxon>Rikenellaceae</taxon>
        <taxon>Alistipes</taxon>
    </lineage>
</organism>
<evidence type="ECO:0000256" key="2">
    <source>
        <dbReference type="SAM" id="SignalP"/>
    </source>
</evidence>
<dbReference type="CDD" id="cd08023">
    <property type="entry name" value="GH16_laminarinase_like"/>
    <property type="match status" value="1"/>
</dbReference>
<keyword evidence="5" id="KW-1185">Reference proteome</keyword>
<dbReference type="KEGG" id="acou:A5CBH24_25420"/>
<dbReference type="Pfam" id="PF16341">
    <property type="entry name" value="DUF4971"/>
    <property type="match status" value="1"/>
</dbReference>
<proteinExistence type="inferred from homology"/>
<feature type="chain" id="PRO_5021238992" evidence="2">
    <location>
        <begin position="19"/>
        <end position="359"/>
    </location>
</feature>
<evidence type="ECO:0000259" key="3">
    <source>
        <dbReference type="PROSITE" id="PS51762"/>
    </source>
</evidence>
<dbReference type="SUPFAM" id="SSF49899">
    <property type="entry name" value="Concanavalin A-like lectins/glucanases"/>
    <property type="match status" value="1"/>
</dbReference>
<evidence type="ECO:0000313" key="5">
    <source>
        <dbReference type="Proteomes" id="UP000318946"/>
    </source>
</evidence>
<feature type="domain" description="GH16" evidence="3">
    <location>
        <begin position="118"/>
        <end position="359"/>
    </location>
</feature>
<gene>
    <name evidence="4" type="ORF">A5CBH24_25420</name>
</gene>
<dbReference type="GO" id="GO:0004553">
    <property type="term" value="F:hydrolase activity, hydrolyzing O-glycosyl compounds"/>
    <property type="evidence" value="ECO:0007669"/>
    <property type="project" value="InterPro"/>
</dbReference>
<dbReference type="PROSITE" id="PS51257">
    <property type="entry name" value="PROKAR_LIPOPROTEIN"/>
    <property type="match status" value="1"/>
</dbReference>
<dbReference type="PROSITE" id="PS51762">
    <property type="entry name" value="GH16_2"/>
    <property type="match status" value="1"/>
</dbReference>